<keyword evidence="1" id="KW-0614">Plasmid</keyword>
<sequence>MGRVVIENDVDGLILWQLRLYGVEKTDELLMPVTLHVSTDHRAVEDIEGGKQGGGAMALVIVSHRAGAPFLQGKSWLRPVECLDLALLIDGQDNGCQCRVNFPQKEVRTNSWTAYAAIPRLRRYSVGLTPPSEIFIRC</sequence>
<dbReference type="EMBL" id="CP030762">
    <property type="protein sequence ID" value="AXA43601.1"/>
    <property type="molecule type" value="Genomic_DNA"/>
</dbReference>
<protein>
    <submittedName>
        <fullName evidence="1">Uncharacterized protein</fullName>
    </submittedName>
</protein>
<reference evidence="1 2" key="1">
    <citation type="submission" date="2018-07" db="EMBL/GenBank/DDBJ databases">
        <title>Rhizobium leguminosarum strain:ATCC 14479 Genome sequencing and assembly.</title>
        <authorList>
            <person name="Chakraborty R."/>
        </authorList>
    </citation>
    <scope>NUCLEOTIDE SEQUENCE [LARGE SCALE GENOMIC DNA]</scope>
    <source>
        <strain evidence="1 2">ATCC 14479</strain>
        <plasmid evidence="2">Plasmid unnamed2</plasmid>
    </source>
</reference>
<name>A0A2Z4YQR4_RHILE</name>
<gene>
    <name evidence="1" type="ORF">DLJ82_7356</name>
</gene>
<organism evidence="1 2">
    <name type="scientific">Rhizobium leguminosarum</name>
    <dbReference type="NCBI Taxonomy" id="384"/>
    <lineage>
        <taxon>Bacteria</taxon>
        <taxon>Pseudomonadati</taxon>
        <taxon>Pseudomonadota</taxon>
        <taxon>Alphaproteobacteria</taxon>
        <taxon>Hyphomicrobiales</taxon>
        <taxon>Rhizobiaceae</taxon>
        <taxon>Rhizobium/Agrobacterium group</taxon>
        <taxon>Rhizobium</taxon>
    </lineage>
</organism>
<geneLocation type="plasmid" evidence="1 2">
    <name>unnamed2</name>
</geneLocation>
<dbReference type="Proteomes" id="UP000251166">
    <property type="component" value="Plasmid unnamed2"/>
</dbReference>
<accession>A0A2Z4YQR4</accession>
<evidence type="ECO:0000313" key="1">
    <source>
        <dbReference type="EMBL" id="AXA43601.1"/>
    </source>
</evidence>
<proteinExistence type="predicted"/>
<dbReference type="AlphaFoldDB" id="A0A2Z4YQR4"/>
<evidence type="ECO:0000313" key="2">
    <source>
        <dbReference type="Proteomes" id="UP000251166"/>
    </source>
</evidence>